<feature type="domain" description="Srp40 C-terminal" evidence="2">
    <location>
        <begin position="597"/>
        <end position="667"/>
    </location>
</feature>
<feature type="region of interest" description="Disordered" evidence="1">
    <location>
        <begin position="557"/>
        <end position="596"/>
    </location>
</feature>
<dbReference type="InterPro" id="IPR039191">
    <property type="entry name" value="Nopp140-like"/>
</dbReference>
<dbReference type="Pfam" id="PF05022">
    <property type="entry name" value="SRP40_C"/>
    <property type="match status" value="1"/>
</dbReference>
<dbReference type="PANTHER" id="PTHR23216:SF1">
    <property type="entry name" value="NUCLEOLAR AND COILED-BODY PHOSPHOPROTEIN 1"/>
    <property type="match status" value="1"/>
</dbReference>
<evidence type="ECO:0000256" key="1">
    <source>
        <dbReference type="SAM" id="MobiDB-lite"/>
    </source>
</evidence>
<feature type="compositionally biased region" description="Low complexity" evidence="1">
    <location>
        <begin position="206"/>
        <end position="257"/>
    </location>
</feature>
<sequence>MVGQAAKRDRTSQIKWGPNSLCATVYNAFRAAGFIHTASAFADDCKQNPSKGERTLQEACKTYLAKPQQAADTNRLKSRHKPAPKKDKESSLQNKDTSSESSSSSSDDSSAARGKSSSGKPSSTQESGTASSSSSSYNSQSVRHGKSDTSSSSDSDSTSSSSSSESSDSDASAAPNERNQRNERRRSLQRRNTPSLKHPLKSTPLSKSQSSSDSSSESSSSSQSSPSKSRASSSISDSSSSSTNTEESASSISSSPEVAELRARRGLGSKGKPDDGKRSTGSSSESSDSSNDNEHATTLRRGVGSKSQGKPAHGHSSSDSESSSDEAIPTVPKSMRKDKKGDDTESTAHSSSSSSSDSSRSQISSSSASSSEHVTGERKPDKESSVGSSGSSSSSSSSDLEIVPASSKKISSKNKKSAVKEASSSSQGSDGSSETSTDESSSDSSGSYEKRSTRRKSGVVQDLSRKLQSLSPRIPNTPQNKETRTSVVERQVKEGGLCRQTEKSSSSVLPTGTDPWMSGSGLKPSHSKTKKTEERTKTPVALRELSANGDAVIQHIGNGAAHNNRFDKATGNDGSNQKRKRTRKDETSSAIRENPKPFKRVKVEDVVFKDDRLKDNTFFSKRDTFGSRAHRDLVVTKGKGFRKEKTKKKRLNHHGGRLSLEVNSFKFPDDSD</sequence>
<feature type="compositionally biased region" description="Polar residues" evidence="1">
    <location>
        <begin position="466"/>
        <end position="488"/>
    </location>
</feature>
<feature type="compositionally biased region" description="Low complexity" evidence="1">
    <location>
        <begin position="350"/>
        <end position="371"/>
    </location>
</feature>
<feature type="compositionally biased region" description="Low complexity" evidence="1">
    <location>
        <begin position="420"/>
        <end position="435"/>
    </location>
</feature>
<comment type="caution">
    <text evidence="3">The sequence shown here is derived from an EMBL/GenBank/DDBJ whole genome shotgun (WGS) entry which is preliminary data.</text>
</comment>
<protein>
    <submittedName>
        <fullName evidence="3">Nucleolar and coiled-body phosphoprotein 1</fullName>
    </submittedName>
</protein>
<feature type="compositionally biased region" description="Low complexity" evidence="1">
    <location>
        <begin position="99"/>
        <end position="141"/>
    </location>
</feature>
<dbReference type="STRING" id="448386.A0A2V3IIQ0"/>
<dbReference type="GO" id="GO:0005730">
    <property type="term" value="C:nucleolus"/>
    <property type="evidence" value="ECO:0007669"/>
    <property type="project" value="InterPro"/>
</dbReference>
<proteinExistence type="predicted"/>
<feature type="compositionally biased region" description="Low complexity" evidence="1">
    <location>
        <begin position="385"/>
        <end position="398"/>
    </location>
</feature>
<dbReference type="GO" id="GO:0005654">
    <property type="term" value="C:nucleoplasm"/>
    <property type="evidence" value="ECO:0007669"/>
    <property type="project" value="TreeGrafter"/>
</dbReference>
<evidence type="ECO:0000313" key="3">
    <source>
        <dbReference type="EMBL" id="PXF41939.1"/>
    </source>
</evidence>
<dbReference type="EMBL" id="NBIV01000184">
    <property type="protein sequence ID" value="PXF41939.1"/>
    <property type="molecule type" value="Genomic_DNA"/>
</dbReference>
<feature type="region of interest" description="Disordered" evidence="1">
    <location>
        <begin position="638"/>
        <end position="672"/>
    </location>
</feature>
<dbReference type="InterPro" id="IPR007718">
    <property type="entry name" value="Srp40_C"/>
</dbReference>
<dbReference type="PANTHER" id="PTHR23216">
    <property type="entry name" value="NUCLEOLAR AND COILED-BODY PHOSPHOPROTEIN 1"/>
    <property type="match status" value="1"/>
</dbReference>
<evidence type="ECO:0000313" key="4">
    <source>
        <dbReference type="Proteomes" id="UP000247409"/>
    </source>
</evidence>
<dbReference type="AlphaFoldDB" id="A0A2V3IIQ0"/>
<feature type="compositionally biased region" description="Basic residues" evidence="1">
    <location>
        <begin position="639"/>
        <end position="656"/>
    </location>
</feature>
<feature type="compositionally biased region" description="Basic and acidic residues" evidence="1">
    <location>
        <begin position="583"/>
        <end position="596"/>
    </location>
</feature>
<feature type="compositionally biased region" description="Basic and acidic residues" evidence="1">
    <location>
        <begin position="374"/>
        <end position="384"/>
    </location>
</feature>
<reference evidence="3 4" key="1">
    <citation type="journal article" date="2018" name="Mol. Biol. Evol.">
        <title>Analysis of the draft genome of the red seaweed Gracilariopsis chorda provides insights into genome size evolution in Rhodophyta.</title>
        <authorList>
            <person name="Lee J."/>
            <person name="Yang E.C."/>
            <person name="Graf L."/>
            <person name="Yang J.H."/>
            <person name="Qiu H."/>
            <person name="Zel Zion U."/>
            <person name="Chan C.X."/>
            <person name="Stephens T.G."/>
            <person name="Weber A.P.M."/>
            <person name="Boo G.H."/>
            <person name="Boo S.M."/>
            <person name="Kim K.M."/>
            <person name="Shin Y."/>
            <person name="Jung M."/>
            <person name="Lee S.J."/>
            <person name="Yim H.S."/>
            <person name="Lee J.H."/>
            <person name="Bhattacharya D."/>
            <person name="Yoon H.S."/>
        </authorList>
    </citation>
    <scope>NUCLEOTIDE SEQUENCE [LARGE SCALE GENOMIC DNA]</scope>
    <source>
        <strain evidence="3 4">SKKU-2015</strain>
        <tissue evidence="3">Whole body</tissue>
    </source>
</reference>
<keyword evidence="4" id="KW-1185">Reference proteome</keyword>
<gene>
    <name evidence="3" type="ORF">BWQ96_08349</name>
</gene>
<name>A0A2V3IIQ0_9FLOR</name>
<organism evidence="3 4">
    <name type="scientific">Gracilariopsis chorda</name>
    <dbReference type="NCBI Taxonomy" id="448386"/>
    <lineage>
        <taxon>Eukaryota</taxon>
        <taxon>Rhodophyta</taxon>
        <taxon>Florideophyceae</taxon>
        <taxon>Rhodymeniophycidae</taxon>
        <taxon>Gracilariales</taxon>
        <taxon>Gracilariaceae</taxon>
        <taxon>Gracilariopsis</taxon>
    </lineage>
</organism>
<accession>A0A2V3IIQ0</accession>
<feature type="compositionally biased region" description="Low complexity" evidence="1">
    <location>
        <begin position="148"/>
        <end position="177"/>
    </location>
</feature>
<evidence type="ECO:0000259" key="2">
    <source>
        <dbReference type="Pfam" id="PF05022"/>
    </source>
</evidence>
<feature type="region of interest" description="Disordered" evidence="1">
    <location>
        <begin position="58"/>
        <end position="539"/>
    </location>
</feature>
<dbReference type="Proteomes" id="UP000247409">
    <property type="component" value="Unassembled WGS sequence"/>
</dbReference>
<dbReference type="OrthoDB" id="5599646at2759"/>